<dbReference type="AlphaFoldDB" id="A0A5M3Z6R8"/>
<evidence type="ECO:0000256" key="1">
    <source>
        <dbReference type="SAM" id="MobiDB-lite"/>
    </source>
</evidence>
<dbReference type="EMBL" id="BLJY01000008">
    <property type="protein sequence ID" value="GFF18553.1"/>
    <property type="molecule type" value="Genomic_DNA"/>
</dbReference>
<organism evidence="2 3">
    <name type="scientific">Aspergillus terreus</name>
    <dbReference type="NCBI Taxonomy" id="33178"/>
    <lineage>
        <taxon>Eukaryota</taxon>
        <taxon>Fungi</taxon>
        <taxon>Dikarya</taxon>
        <taxon>Ascomycota</taxon>
        <taxon>Pezizomycotina</taxon>
        <taxon>Eurotiomycetes</taxon>
        <taxon>Eurotiomycetidae</taxon>
        <taxon>Eurotiales</taxon>
        <taxon>Aspergillaceae</taxon>
        <taxon>Aspergillus</taxon>
        <taxon>Aspergillus subgen. Circumdati</taxon>
    </lineage>
</organism>
<accession>A0A5M3Z6R8</accession>
<name>A0A5M3Z6R8_ASPTE</name>
<sequence length="138" mass="14860">MHPPTSSLRGHSHLHPPNPEKKPSNRSGTQPRVRANGSDTHSDAIHGTIGGVYRYGLNRLASPTTMDLWRGEECGSDESCYTGGLRGKYTPYTIGLGPDTRPYWMEVGAAVEAALRISLRSRTEIADALDIGNIGMGG</sequence>
<keyword evidence="3" id="KW-1185">Reference proteome</keyword>
<reference evidence="2 3" key="1">
    <citation type="submission" date="2020-01" db="EMBL/GenBank/DDBJ databases">
        <title>Aspergillus terreus IFO 6365 whole genome shotgun sequence.</title>
        <authorList>
            <person name="Kanamasa S."/>
            <person name="Takahashi H."/>
        </authorList>
    </citation>
    <scope>NUCLEOTIDE SEQUENCE [LARGE SCALE GENOMIC DNA]</scope>
    <source>
        <strain evidence="2 3">IFO 6365</strain>
    </source>
</reference>
<comment type="caution">
    <text evidence="2">The sequence shown here is derived from an EMBL/GenBank/DDBJ whole genome shotgun (WGS) entry which is preliminary data.</text>
</comment>
<protein>
    <submittedName>
        <fullName evidence="2">Uncharacterized protein</fullName>
    </submittedName>
</protein>
<proteinExistence type="predicted"/>
<feature type="region of interest" description="Disordered" evidence="1">
    <location>
        <begin position="1"/>
        <end position="46"/>
    </location>
</feature>
<dbReference type="Proteomes" id="UP000452235">
    <property type="component" value="Unassembled WGS sequence"/>
</dbReference>
<evidence type="ECO:0000313" key="3">
    <source>
        <dbReference type="Proteomes" id="UP000452235"/>
    </source>
</evidence>
<gene>
    <name evidence="2" type="ORF">ATEIFO6365_0008049700</name>
</gene>
<evidence type="ECO:0000313" key="2">
    <source>
        <dbReference type="EMBL" id="GFF18553.1"/>
    </source>
</evidence>